<dbReference type="STRING" id="257708.RGI145_20655"/>
<dbReference type="NCBIfam" id="NF005085">
    <property type="entry name" value="PRK06520.1"/>
    <property type="match status" value="1"/>
</dbReference>
<dbReference type="Pfam" id="PF01717">
    <property type="entry name" value="Meth_synt_2"/>
    <property type="match status" value="1"/>
</dbReference>
<dbReference type="CDD" id="cd03311">
    <property type="entry name" value="CIMS_C_terminal_like"/>
    <property type="match status" value="1"/>
</dbReference>
<dbReference type="GO" id="GO:0009086">
    <property type="term" value="P:methionine biosynthetic process"/>
    <property type="evidence" value="ECO:0007669"/>
    <property type="project" value="InterPro"/>
</dbReference>
<reference evidence="2 4" key="1">
    <citation type="submission" date="2016-05" db="EMBL/GenBank/DDBJ databases">
        <title>Complete Genome and Methylome Analysis of Psychrotrophic Bacterial Isolates from Antarctic Lake Untersee.</title>
        <authorList>
            <person name="Fomenkov A."/>
            <person name="Akimov V.N."/>
            <person name="Vasilyeva L.V."/>
            <person name="Andersen D."/>
            <person name="Vincze T."/>
            <person name="Roberts R.J."/>
        </authorList>
    </citation>
    <scope>NUCLEOTIDE SEQUENCE [LARGE SCALE GENOMIC DNA]</scope>
    <source>
        <strain evidence="2 4">U14-5</strain>
    </source>
</reference>
<proteinExistence type="predicted"/>
<dbReference type="GO" id="GO:0003871">
    <property type="term" value="F:5-methyltetrahydropteroyltriglutamate-homocysteine S-methyltransferase activity"/>
    <property type="evidence" value="ECO:0007669"/>
    <property type="project" value="UniProtKB-EC"/>
</dbReference>
<protein>
    <submittedName>
        <fullName evidence="3">5-methyltetrahydropteroyltriglutamate--homocysteine S-methyltransferase</fullName>
        <ecNumber evidence="3">2.1.1.14</ecNumber>
    </submittedName>
</protein>
<accession>A0A1L7ALT7</accession>
<evidence type="ECO:0000313" key="4">
    <source>
        <dbReference type="Proteomes" id="UP000185494"/>
    </source>
</evidence>
<dbReference type="GO" id="GO:0008270">
    <property type="term" value="F:zinc ion binding"/>
    <property type="evidence" value="ECO:0007669"/>
    <property type="project" value="InterPro"/>
</dbReference>
<keyword evidence="3" id="KW-0489">Methyltransferase</keyword>
<feature type="domain" description="Cobalamin-independent methionine synthase MetE C-terminal/archaeal" evidence="1">
    <location>
        <begin position="11"/>
        <end position="345"/>
    </location>
</feature>
<dbReference type="KEGG" id="rgi:RGI145_20655"/>
<dbReference type="SUPFAM" id="SSF51726">
    <property type="entry name" value="UROD/MetE-like"/>
    <property type="match status" value="1"/>
</dbReference>
<keyword evidence="3" id="KW-0808">Transferase</keyword>
<dbReference type="EMBL" id="CP015584">
    <property type="protein sequence ID" value="APT59735.1"/>
    <property type="molecule type" value="Genomic_DNA"/>
</dbReference>
<dbReference type="PANTHER" id="PTHR43844">
    <property type="entry name" value="METHIONINE SYNTHASE"/>
    <property type="match status" value="1"/>
</dbReference>
<sequence>MIGTSLLRADTVGSFLRPQRLHQARYAHAQGKLDAAGLRRVEDDAIREVVRLQEEIGLPVVTDGEFRRENWWIDFVSKLRGIDIREGDDAAFSQPGNSHGHDHGYVPKKVITSGRVSADGPVTVKDYAFTASVARLPAKITIPSPTRLHFHGGRGVVSQAAYPDIEIFFAEVAAIYRAELAALEAAGCRYIQIDDPILAYFLSPEMQEGVRREGDDPEVRLRRYVAWVNDCIRGRSVETRVAIHICRGNARGLAASEGPYDGLAEVCFTGLDVDRFLLEYDDPRSGGFEPLRLIPDDKEVVLGLVTTKRPDLESKDDLKRRIEQASRYVNPDRLAISPQCGFASVVEGNEITEANQRAKLRLVAETAQEVWG</sequence>
<reference evidence="3 5" key="2">
    <citation type="journal article" date="2019" name="Microb. Pathog.">
        <title>Comparison of VITEK 2, MALDI-TOF MS, 16S rRNA gene sequencing, and whole-genome sequencing for identification of Roseomonas mucosa.</title>
        <authorList>
            <person name="Rudolph W.W."/>
            <person name="Gunzer F."/>
            <person name="Trauth M."/>
            <person name="Bunk B."/>
            <person name="Bigge R."/>
            <person name="Schrottner P."/>
        </authorList>
    </citation>
    <scope>NUCLEOTIDE SEQUENCE [LARGE SCALE GENOMIC DNA]</scope>
    <source>
        <strain evidence="3 5">DSM 103800</strain>
    </source>
</reference>
<dbReference type="EC" id="2.1.1.14" evidence="3"/>
<dbReference type="Proteomes" id="UP000185494">
    <property type="component" value="Chromosome 2"/>
</dbReference>
<keyword evidence="5" id="KW-1185">Reference proteome</keyword>
<evidence type="ECO:0000313" key="2">
    <source>
        <dbReference type="EMBL" id="APT59735.1"/>
    </source>
</evidence>
<dbReference type="AlphaFoldDB" id="A0A1L7ALT7"/>
<dbReference type="EMBL" id="JAVVDO010000035">
    <property type="protein sequence ID" value="MDT8332760.1"/>
    <property type="molecule type" value="Genomic_DNA"/>
</dbReference>
<dbReference type="InterPro" id="IPR002629">
    <property type="entry name" value="Met_Synth_C/arc"/>
</dbReference>
<dbReference type="Gene3D" id="3.20.20.210">
    <property type="match status" value="1"/>
</dbReference>
<evidence type="ECO:0000313" key="5">
    <source>
        <dbReference type="Proteomes" id="UP001258945"/>
    </source>
</evidence>
<gene>
    <name evidence="2" type="ORF">RGI145_20655</name>
    <name evidence="3" type="ORF">RQ831_17020</name>
</gene>
<dbReference type="InterPro" id="IPR038071">
    <property type="entry name" value="UROD/MetE-like_sf"/>
</dbReference>
<dbReference type="GO" id="GO:0032259">
    <property type="term" value="P:methylation"/>
    <property type="evidence" value="ECO:0007669"/>
    <property type="project" value="UniProtKB-KW"/>
</dbReference>
<reference evidence="3" key="3">
    <citation type="submission" date="2023-09" db="EMBL/GenBank/DDBJ databases">
        <authorList>
            <person name="Schober I."/>
            <person name="Bunk B."/>
        </authorList>
    </citation>
    <scope>NUCLEOTIDE SEQUENCE</scope>
    <source>
        <strain evidence="3">DSM 103800</strain>
    </source>
</reference>
<dbReference type="PANTHER" id="PTHR43844:SF1">
    <property type="entry name" value="METHIONINE SYNTHASE"/>
    <property type="match status" value="1"/>
</dbReference>
<evidence type="ECO:0000259" key="1">
    <source>
        <dbReference type="Pfam" id="PF01717"/>
    </source>
</evidence>
<dbReference type="Proteomes" id="UP001258945">
    <property type="component" value="Unassembled WGS sequence"/>
</dbReference>
<evidence type="ECO:0000313" key="3">
    <source>
        <dbReference type="EMBL" id="MDT8332760.1"/>
    </source>
</evidence>
<dbReference type="RefSeq" id="WP_075800444.1">
    <property type="nucleotide sequence ID" value="NZ_CP015584.1"/>
</dbReference>
<name>A0A1L7ALT7_9PROT</name>
<organism evidence="2 4">
    <name type="scientific">Roseomonas gilardii</name>
    <dbReference type="NCBI Taxonomy" id="257708"/>
    <lineage>
        <taxon>Bacteria</taxon>
        <taxon>Pseudomonadati</taxon>
        <taxon>Pseudomonadota</taxon>
        <taxon>Alphaproteobacteria</taxon>
        <taxon>Acetobacterales</taxon>
        <taxon>Roseomonadaceae</taxon>
        <taxon>Roseomonas</taxon>
    </lineage>
</organism>